<organism evidence="9 10">
    <name type="scientific">Streptococcus caprae</name>
    <dbReference type="NCBI Taxonomy" id="1640501"/>
    <lineage>
        <taxon>Bacteria</taxon>
        <taxon>Bacillati</taxon>
        <taxon>Bacillota</taxon>
        <taxon>Bacilli</taxon>
        <taxon>Lactobacillales</taxon>
        <taxon>Streptococcaceae</taxon>
        <taxon>Streptococcus</taxon>
    </lineage>
</organism>
<feature type="transmembrane region" description="Helical" evidence="7">
    <location>
        <begin position="365"/>
        <end position="385"/>
    </location>
</feature>
<feature type="transmembrane region" description="Helical" evidence="7">
    <location>
        <begin position="219"/>
        <end position="238"/>
    </location>
</feature>
<proteinExistence type="predicted"/>
<feature type="transmembrane region" description="Helical" evidence="7">
    <location>
        <begin position="330"/>
        <end position="353"/>
    </location>
</feature>
<comment type="pathway">
    <text evidence="2">Cell wall biogenesis; lipoteichoic acid biosynthesis.</text>
</comment>
<dbReference type="PANTHER" id="PTHR47371">
    <property type="entry name" value="LIPOTEICHOIC ACID SYNTHASE"/>
    <property type="match status" value="1"/>
</dbReference>
<dbReference type="CDD" id="cd16015">
    <property type="entry name" value="LTA_synthase"/>
    <property type="match status" value="1"/>
</dbReference>
<dbReference type="Proteomes" id="UP001595807">
    <property type="component" value="Unassembled WGS sequence"/>
</dbReference>
<dbReference type="EMBL" id="JBHRZV010000032">
    <property type="protein sequence ID" value="MFC3927950.1"/>
    <property type="molecule type" value="Genomic_DNA"/>
</dbReference>
<feature type="transmembrane region" description="Helical" evidence="7">
    <location>
        <begin position="38"/>
        <end position="58"/>
    </location>
</feature>
<keyword evidence="10" id="KW-1185">Reference proteome</keyword>
<feature type="transmembrane region" description="Helical" evidence="7">
    <location>
        <begin position="253"/>
        <end position="272"/>
    </location>
</feature>
<comment type="subcellular location">
    <subcellularLocation>
        <location evidence="1">Cell membrane</location>
        <topology evidence="1">Multi-pass membrane protein</topology>
    </subcellularLocation>
</comment>
<keyword evidence="6 7" id="KW-0472">Membrane</keyword>
<dbReference type="Pfam" id="PF00884">
    <property type="entry name" value="Sulfatase"/>
    <property type="match status" value="1"/>
</dbReference>
<evidence type="ECO:0000256" key="5">
    <source>
        <dbReference type="ARBA" id="ARBA00022989"/>
    </source>
</evidence>
<evidence type="ECO:0000256" key="1">
    <source>
        <dbReference type="ARBA" id="ARBA00004651"/>
    </source>
</evidence>
<dbReference type="Gene3D" id="3.40.720.10">
    <property type="entry name" value="Alkaline Phosphatase, subunit A"/>
    <property type="match status" value="1"/>
</dbReference>
<evidence type="ECO:0000256" key="3">
    <source>
        <dbReference type="ARBA" id="ARBA00022475"/>
    </source>
</evidence>
<sequence>MKDKLKYIYLLLLVGFINFLLILFQLKQIAEFESRIDTMLYFSMFVSVFSVTIISVLLSKFDLINILKKILIFYLIDVFYSWFITISKNINNPDFNLLLAFKNHFIQYNIFSVFLLIFLLAYFIKIIKNDKIRFNSIILHNFGDTSKHLEILLLSSIFLNDKLLLNNLLTYFVTQFKNTNLTAFLFLLFFLNLSILLILSYFVRTLLCSWIELKNNQGGANLTFISSLTLATLFNYVIQIPFRYDNDALGNHLFNGAVAFQIIFLFLLYFLIYLIINRYLIGTAVIVFLGITLGVVNSLKLSMRNEPVLVTDIIWLKQLKLLFSFVNQNYLILTVFSILLVINLILVLHKKFLTGKIYESRSIRLIFISLILLSYTFMFSIFARIKDHKINNNIPLLSKLNNGLNLDYLGFKTNATYKSLTYVWTRQLTTKIIEKPENYNEDTIKSIYKKYVEAAGEINKSRSNSISKQTVIFILSESYSNPRKITGTDISYDPTQNINKLMTQTTSGQMKSDGYGGGTANMEFQALTGLPYYNYSSTVSTLYTEVVPRLKKFTSVSEYFENKIVIHPSAASNYNRFNVYNQLNFDRLIFQSGSSEKFKKDEKIGLNTSDQAVYDTILDNIDENEYQFFSVITMQNHAPWSEWSPTELTSFNPTFSEDTNDSLQSYVRLLYHTDIATNDFLESLKQIEQDVTVVFYGDHLPGFYPNYAFNDNPSNQYLTDYFIWSNHQTNKLDYEVVNSSDFIAELFEHTNSKVSPFYALLTDVLKNSSVNQKKLSKNQKIIADDLKMIQYDISLGKGYILKYEDFFSID</sequence>
<evidence type="ECO:0000313" key="10">
    <source>
        <dbReference type="Proteomes" id="UP001595807"/>
    </source>
</evidence>
<keyword evidence="5 7" id="KW-1133">Transmembrane helix</keyword>
<keyword evidence="4 7" id="KW-0812">Transmembrane</keyword>
<feature type="transmembrane region" description="Helical" evidence="7">
    <location>
        <begin position="279"/>
        <end position="299"/>
    </location>
</feature>
<evidence type="ECO:0000256" key="2">
    <source>
        <dbReference type="ARBA" id="ARBA00004936"/>
    </source>
</evidence>
<dbReference type="InterPro" id="IPR050448">
    <property type="entry name" value="OpgB/LTA_synthase_biosynth"/>
</dbReference>
<reference evidence="10" key="1">
    <citation type="journal article" date="2019" name="Int. J. Syst. Evol. Microbiol.">
        <title>The Global Catalogue of Microorganisms (GCM) 10K type strain sequencing project: providing services to taxonomists for standard genome sequencing and annotation.</title>
        <authorList>
            <consortium name="The Broad Institute Genomics Platform"/>
            <consortium name="The Broad Institute Genome Sequencing Center for Infectious Disease"/>
            <person name="Wu L."/>
            <person name="Ma J."/>
        </authorList>
    </citation>
    <scope>NUCLEOTIDE SEQUENCE [LARGE SCALE GENOMIC DNA]</scope>
    <source>
        <strain evidence="10">CCUG 67170</strain>
    </source>
</reference>
<comment type="caution">
    <text evidence="9">The sequence shown here is derived from an EMBL/GenBank/DDBJ whole genome shotgun (WGS) entry which is preliminary data.</text>
</comment>
<evidence type="ECO:0000256" key="4">
    <source>
        <dbReference type="ARBA" id="ARBA00022692"/>
    </source>
</evidence>
<keyword evidence="3" id="KW-1003">Cell membrane</keyword>
<protein>
    <submittedName>
        <fullName evidence="9">LTA synthase family protein</fullName>
    </submittedName>
</protein>
<evidence type="ECO:0000256" key="7">
    <source>
        <dbReference type="SAM" id="Phobius"/>
    </source>
</evidence>
<feature type="transmembrane region" description="Helical" evidence="7">
    <location>
        <begin position="181"/>
        <end position="207"/>
    </location>
</feature>
<evidence type="ECO:0000313" key="9">
    <source>
        <dbReference type="EMBL" id="MFC3927950.1"/>
    </source>
</evidence>
<evidence type="ECO:0000256" key="6">
    <source>
        <dbReference type="ARBA" id="ARBA00023136"/>
    </source>
</evidence>
<dbReference type="PANTHER" id="PTHR47371:SF3">
    <property type="entry name" value="PHOSPHOGLYCEROL TRANSFERASE I"/>
    <property type="match status" value="1"/>
</dbReference>
<feature type="transmembrane region" description="Helical" evidence="7">
    <location>
        <begin position="7"/>
        <end position="26"/>
    </location>
</feature>
<evidence type="ECO:0000259" key="8">
    <source>
        <dbReference type="Pfam" id="PF00884"/>
    </source>
</evidence>
<feature type="domain" description="Sulfatase N-terminal" evidence="8">
    <location>
        <begin position="469"/>
        <end position="751"/>
    </location>
</feature>
<feature type="transmembrane region" description="Helical" evidence="7">
    <location>
        <begin position="70"/>
        <end position="86"/>
    </location>
</feature>
<dbReference type="InterPro" id="IPR000917">
    <property type="entry name" value="Sulfatase_N"/>
</dbReference>
<name>A0ABV8CV06_9STRE</name>
<dbReference type="InterPro" id="IPR017850">
    <property type="entry name" value="Alkaline_phosphatase_core_sf"/>
</dbReference>
<accession>A0ABV8CV06</accession>
<gene>
    <name evidence="9" type="ORF">ACFORF_04935</name>
</gene>
<dbReference type="SUPFAM" id="SSF53649">
    <property type="entry name" value="Alkaline phosphatase-like"/>
    <property type="match status" value="1"/>
</dbReference>
<dbReference type="RefSeq" id="WP_380426048.1">
    <property type="nucleotide sequence ID" value="NZ_JBHRZV010000032.1"/>
</dbReference>
<feature type="transmembrane region" description="Helical" evidence="7">
    <location>
        <begin position="106"/>
        <end position="127"/>
    </location>
</feature>